<comment type="caution">
    <text evidence="5">The sequence shown here is derived from an EMBL/GenBank/DDBJ whole genome shotgun (WGS) entry which is preliminary data.</text>
</comment>
<proteinExistence type="inferred from homology"/>
<dbReference type="GO" id="GO:0004735">
    <property type="term" value="F:pyrroline-5-carboxylate reductase activity"/>
    <property type="evidence" value="ECO:0007669"/>
    <property type="project" value="InterPro"/>
</dbReference>
<dbReference type="NCBIfam" id="NF005814">
    <property type="entry name" value="PRK07680.1"/>
    <property type="match status" value="1"/>
</dbReference>
<organism evidence="5 6">
    <name type="scientific">Bacillus benzoevorans</name>
    <dbReference type="NCBI Taxonomy" id="1456"/>
    <lineage>
        <taxon>Bacteria</taxon>
        <taxon>Bacillati</taxon>
        <taxon>Bacillota</taxon>
        <taxon>Bacilli</taxon>
        <taxon>Bacillales</taxon>
        <taxon>Bacillaceae</taxon>
        <taxon>Bacillus</taxon>
    </lineage>
</organism>
<protein>
    <submittedName>
        <fullName evidence="5">Competence protein ComER</fullName>
    </submittedName>
</protein>
<dbReference type="PIRSF" id="PIRSF000193">
    <property type="entry name" value="Pyrrol-5-carb_rd"/>
    <property type="match status" value="1"/>
</dbReference>
<gene>
    <name evidence="5" type="ORF">HNR53_002606</name>
</gene>
<dbReference type="AlphaFoldDB" id="A0A7X0HSA8"/>
<name>A0A7X0HSA8_9BACI</name>
<evidence type="ECO:0000256" key="2">
    <source>
        <dbReference type="PIRSR" id="PIRSR000193-1"/>
    </source>
</evidence>
<keyword evidence="2" id="KW-0521">NADP</keyword>
<dbReference type="InterPro" id="IPR036291">
    <property type="entry name" value="NAD(P)-bd_dom_sf"/>
</dbReference>
<dbReference type="EMBL" id="JACHGK010000008">
    <property type="protein sequence ID" value="MBB6445957.1"/>
    <property type="molecule type" value="Genomic_DNA"/>
</dbReference>
<dbReference type="Gene3D" id="1.10.3730.10">
    <property type="entry name" value="ProC C-terminal domain-like"/>
    <property type="match status" value="1"/>
</dbReference>
<dbReference type="Pfam" id="PF03807">
    <property type="entry name" value="F420_oxidored"/>
    <property type="match status" value="1"/>
</dbReference>
<dbReference type="InterPro" id="IPR028939">
    <property type="entry name" value="P5C_Rdtase_cat_N"/>
</dbReference>
<evidence type="ECO:0000256" key="1">
    <source>
        <dbReference type="ARBA" id="ARBA00005525"/>
    </source>
</evidence>
<evidence type="ECO:0000259" key="4">
    <source>
        <dbReference type="Pfam" id="PF14748"/>
    </source>
</evidence>
<reference evidence="5 6" key="1">
    <citation type="submission" date="2020-08" db="EMBL/GenBank/DDBJ databases">
        <title>Genomic Encyclopedia of Type Strains, Phase IV (KMG-IV): sequencing the most valuable type-strain genomes for metagenomic binning, comparative biology and taxonomic classification.</title>
        <authorList>
            <person name="Goeker M."/>
        </authorList>
    </citation>
    <scope>NUCLEOTIDE SEQUENCE [LARGE SCALE GENOMIC DNA]</scope>
    <source>
        <strain evidence="5 6">DSM 5391</strain>
    </source>
</reference>
<evidence type="ECO:0000259" key="3">
    <source>
        <dbReference type="Pfam" id="PF03807"/>
    </source>
</evidence>
<feature type="binding site" evidence="2">
    <location>
        <begin position="6"/>
        <end position="11"/>
    </location>
    <ligand>
        <name>NADP(+)</name>
        <dbReference type="ChEBI" id="CHEBI:58349"/>
    </ligand>
</feature>
<dbReference type="Gene3D" id="3.40.50.720">
    <property type="entry name" value="NAD(P)-binding Rossmann-like Domain"/>
    <property type="match status" value="1"/>
</dbReference>
<evidence type="ECO:0000313" key="6">
    <source>
        <dbReference type="Proteomes" id="UP000531594"/>
    </source>
</evidence>
<dbReference type="Proteomes" id="UP000531594">
    <property type="component" value="Unassembled WGS sequence"/>
</dbReference>
<keyword evidence="6" id="KW-1185">Reference proteome</keyword>
<evidence type="ECO:0000313" key="5">
    <source>
        <dbReference type="EMBL" id="MBB6445957.1"/>
    </source>
</evidence>
<sequence length="277" mass="30431">MKIGIIGTGNMGRILIEALMEGKAVSPSSMIITNRTISKAMAIKKQFPGIHVTEEIIEVGRTADLIFICVKPHDILQVLLQLKSVLSEEKCLISITSPINTDQIEAYVPCSVARVIPSITNRALSGVTLLTYGASCDKRWKMILNCLLSPISTPVEIESNITRVASDIVSCGPAFFSYLTQRFIQAAVHETEIDQETATTLASEMLIGLGELLRKGYYTLPTLQDKVCVKGGITGEGINVLENELGNIFEHIFQATQIKFEDDLKDIKKQYTINNSP</sequence>
<dbReference type="SUPFAM" id="SSF51735">
    <property type="entry name" value="NAD(P)-binding Rossmann-fold domains"/>
    <property type="match status" value="1"/>
</dbReference>
<comment type="similarity">
    <text evidence="1">Belongs to the pyrroline-5-carboxylate reductase family.</text>
</comment>
<dbReference type="PANTHER" id="PTHR11645">
    <property type="entry name" value="PYRROLINE-5-CARBOXYLATE REDUCTASE"/>
    <property type="match status" value="1"/>
</dbReference>
<dbReference type="Pfam" id="PF14748">
    <property type="entry name" value="P5CR_dimer"/>
    <property type="match status" value="1"/>
</dbReference>
<dbReference type="PANTHER" id="PTHR11645:SF51">
    <property type="entry name" value="COME OPERON PROTEIN 4"/>
    <property type="match status" value="1"/>
</dbReference>
<dbReference type="SUPFAM" id="SSF48179">
    <property type="entry name" value="6-phosphogluconate dehydrogenase C-terminal domain-like"/>
    <property type="match status" value="1"/>
</dbReference>
<feature type="domain" description="Pyrroline-5-carboxylate reductase catalytic N-terminal" evidence="3">
    <location>
        <begin position="2"/>
        <end position="97"/>
    </location>
</feature>
<dbReference type="InterPro" id="IPR008927">
    <property type="entry name" value="6-PGluconate_DH-like_C_sf"/>
</dbReference>
<dbReference type="RefSeq" id="WP_184526478.1">
    <property type="nucleotide sequence ID" value="NZ_JACHGK010000008.1"/>
</dbReference>
<dbReference type="GO" id="GO:0055129">
    <property type="term" value="P:L-proline biosynthetic process"/>
    <property type="evidence" value="ECO:0007669"/>
    <property type="project" value="TreeGrafter"/>
</dbReference>
<dbReference type="InterPro" id="IPR000304">
    <property type="entry name" value="Pyrroline-COOH_reductase"/>
</dbReference>
<accession>A0A7X0HSA8</accession>
<dbReference type="InterPro" id="IPR029036">
    <property type="entry name" value="P5CR_dimer"/>
</dbReference>
<dbReference type="PROSITE" id="PS00521">
    <property type="entry name" value="P5CR"/>
    <property type="match status" value="1"/>
</dbReference>
<dbReference type="InterPro" id="IPR053790">
    <property type="entry name" value="P5CR-like_CS"/>
</dbReference>
<feature type="domain" description="Pyrroline-5-carboxylate reductase dimerisation" evidence="4">
    <location>
        <begin position="163"/>
        <end position="257"/>
    </location>
</feature>